<evidence type="ECO:0000256" key="2">
    <source>
        <dbReference type="ARBA" id="ARBA00008219"/>
    </source>
</evidence>
<proteinExistence type="inferred from homology"/>
<comment type="similarity">
    <text evidence="2">Belongs to the TTC19 family.</text>
</comment>
<keyword evidence="5" id="KW-0809">Transit peptide</keyword>
<dbReference type="GO" id="GO:0005743">
    <property type="term" value="C:mitochondrial inner membrane"/>
    <property type="evidence" value="ECO:0007669"/>
    <property type="project" value="TreeGrafter"/>
</dbReference>
<keyword evidence="3" id="KW-0677">Repeat</keyword>
<evidence type="ECO:0000313" key="8">
    <source>
        <dbReference type="EMBL" id="JAS45659.1"/>
    </source>
</evidence>
<dbReference type="GO" id="GO:0034551">
    <property type="term" value="P:mitochondrial respiratory chain complex III assembly"/>
    <property type="evidence" value="ECO:0007669"/>
    <property type="project" value="InterPro"/>
</dbReference>
<protein>
    <submittedName>
        <fullName evidence="8">Uncharacterized protein</fullName>
    </submittedName>
</protein>
<evidence type="ECO:0000256" key="5">
    <source>
        <dbReference type="ARBA" id="ARBA00022946"/>
    </source>
</evidence>
<dbReference type="SUPFAM" id="SSF48452">
    <property type="entry name" value="TPR-like"/>
    <property type="match status" value="2"/>
</dbReference>
<dbReference type="SMART" id="SM00028">
    <property type="entry name" value="TPR"/>
    <property type="match status" value="4"/>
</dbReference>
<evidence type="ECO:0000256" key="3">
    <source>
        <dbReference type="ARBA" id="ARBA00022737"/>
    </source>
</evidence>
<reference evidence="8" key="1">
    <citation type="submission" date="2015-11" db="EMBL/GenBank/DDBJ databases">
        <title>De novo transcriptome assembly of four potential Pierce s Disease insect vectors from Arizona vineyards.</title>
        <authorList>
            <person name="Tassone E.E."/>
        </authorList>
    </citation>
    <scope>NUCLEOTIDE SEQUENCE</scope>
</reference>
<comment type="subcellular location">
    <subcellularLocation>
        <location evidence="1">Mitochondrion</location>
    </subcellularLocation>
</comment>
<evidence type="ECO:0000256" key="4">
    <source>
        <dbReference type="ARBA" id="ARBA00022803"/>
    </source>
</evidence>
<dbReference type="Pfam" id="PF13181">
    <property type="entry name" value="TPR_8"/>
    <property type="match status" value="1"/>
</dbReference>
<dbReference type="Pfam" id="PF13424">
    <property type="entry name" value="TPR_12"/>
    <property type="match status" value="1"/>
</dbReference>
<dbReference type="EMBL" id="GECZ01024110">
    <property type="protein sequence ID" value="JAS45659.1"/>
    <property type="molecule type" value="Transcribed_RNA"/>
</dbReference>
<feature type="repeat" description="TPR" evidence="7">
    <location>
        <begin position="320"/>
        <end position="353"/>
    </location>
</feature>
<dbReference type="AlphaFoldDB" id="A0A1B6F5X3"/>
<sequence length="375" mass="43634">MSSNNLRKVSQYLRCFIPGFQKQFTPSSKSIHFLKYNARFRAASVNFNNGFHSQKVCFNCEQQHQYNSRSFGQIRKHCDPFNPKLAFVTLAGIFSFFQTKEDEEESELIMTIKRAVLMIQHDEFKGAEQMLHVALRLAQQTQNSDGITYIHDLLANVAFAQGELDKAETLFKDVMQRVLSQGTPQDDLKIIHMSLKLAKIYEQKHDWPKAEEGYKFCMKHLDKQVQGSEDEDVLMLWGMTLDWYARFLHEQNRLEEAFTNYKKAYEMCVRLNGEVHEQTVILLNDLGTISFLRGDNDSAIHYMTKAVETGRHLPNMEDFSSVYVNLGSIYMQKEMYEEAQKSCKEGLKNAKRHKNEEGLKEATICLEELKNFLKK</sequence>
<gene>
    <name evidence="8" type="ORF">g.32424</name>
</gene>
<name>A0A1B6F5X3_9HEMI</name>
<organism evidence="8">
    <name type="scientific">Cuerna arida</name>
    <dbReference type="NCBI Taxonomy" id="1464854"/>
    <lineage>
        <taxon>Eukaryota</taxon>
        <taxon>Metazoa</taxon>
        <taxon>Ecdysozoa</taxon>
        <taxon>Arthropoda</taxon>
        <taxon>Hexapoda</taxon>
        <taxon>Insecta</taxon>
        <taxon>Pterygota</taxon>
        <taxon>Neoptera</taxon>
        <taxon>Paraneoptera</taxon>
        <taxon>Hemiptera</taxon>
        <taxon>Auchenorrhyncha</taxon>
        <taxon>Membracoidea</taxon>
        <taxon>Cicadellidae</taxon>
        <taxon>Cicadellinae</taxon>
        <taxon>Proconiini</taxon>
        <taxon>Cuerna</taxon>
    </lineage>
</organism>
<evidence type="ECO:0000256" key="6">
    <source>
        <dbReference type="ARBA" id="ARBA00023128"/>
    </source>
</evidence>
<evidence type="ECO:0000256" key="7">
    <source>
        <dbReference type="PROSITE-ProRule" id="PRU00339"/>
    </source>
</evidence>
<dbReference type="InterPro" id="IPR019734">
    <property type="entry name" value="TPR_rpt"/>
</dbReference>
<dbReference type="PANTHER" id="PTHR13143">
    <property type="entry name" value="TETRATRICOPEPTIDE REPEAT PROTEIN 19"/>
    <property type="match status" value="1"/>
</dbReference>
<keyword evidence="6" id="KW-0496">Mitochondrion</keyword>
<dbReference type="InterPro" id="IPR040395">
    <property type="entry name" value="TTC19"/>
</dbReference>
<dbReference type="PROSITE" id="PS50005">
    <property type="entry name" value="TPR"/>
    <property type="match status" value="1"/>
</dbReference>
<dbReference type="Gene3D" id="1.25.40.10">
    <property type="entry name" value="Tetratricopeptide repeat domain"/>
    <property type="match status" value="2"/>
</dbReference>
<keyword evidence="4 7" id="KW-0802">TPR repeat</keyword>
<accession>A0A1B6F5X3</accession>
<dbReference type="PANTHER" id="PTHR13143:SF6">
    <property type="entry name" value="TETRATRICOPEPTIDE REPEAT PROTEIN 19, MITOCHONDRIAL"/>
    <property type="match status" value="1"/>
</dbReference>
<dbReference type="InterPro" id="IPR011990">
    <property type="entry name" value="TPR-like_helical_dom_sf"/>
</dbReference>
<evidence type="ECO:0000256" key="1">
    <source>
        <dbReference type="ARBA" id="ARBA00004173"/>
    </source>
</evidence>